<dbReference type="EMBL" id="JBHSML010000012">
    <property type="protein sequence ID" value="MFC5517912.1"/>
    <property type="molecule type" value="Genomic_DNA"/>
</dbReference>
<evidence type="ECO:0000313" key="1">
    <source>
        <dbReference type="EMBL" id="MFC5517912.1"/>
    </source>
</evidence>
<dbReference type="Proteomes" id="UP001596150">
    <property type="component" value="Unassembled WGS sequence"/>
</dbReference>
<evidence type="ECO:0000313" key="2">
    <source>
        <dbReference type="Proteomes" id="UP001596150"/>
    </source>
</evidence>
<protein>
    <recommendedName>
        <fullName evidence="3">Core-binding (CB) domain-containing protein</fullName>
    </recommendedName>
</protein>
<keyword evidence="2" id="KW-1185">Reference proteome</keyword>
<evidence type="ECO:0008006" key="3">
    <source>
        <dbReference type="Google" id="ProtNLM"/>
    </source>
</evidence>
<proteinExistence type="predicted"/>
<name>A0ABW0Q1H2_9HYPH</name>
<dbReference type="RefSeq" id="WP_266345297.1">
    <property type="nucleotide sequence ID" value="NZ_JAPKNH010000007.1"/>
</dbReference>
<comment type="caution">
    <text evidence="1">The sequence shown here is derived from an EMBL/GenBank/DDBJ whole genome shotgun (WGS) entry which is preliminary data.</text>
</comment>
<sequence length="97" mass="10929">MLHFASFQFLVDLGTGQQVGQLGRDGTRFYCLFEQLTTICTKSQAKVFTDYLHQRLSKDGAETLSASSVVHTLSNLKALFDWLTAIKKRKVDCRALL</sequence>
<accession>A0ABW0Q1H2</accession>
<reference evidence="2" key="1">
    <citation type="journal article" date="2019" name="Int. J. Syst. Evol. Microbiol.">
        <title>The Global Catalogue of Microorganisms (GCM) 10K type strain sequencing project: providing services to taxonomists for standard genome sequencing and annotation.</title>
        <authorList>
            <consortium name="The Broad Institute Genomics Platform"/>
            <consortium name="The Broad Institute Genome Sequencing Center for Infectious Disease"/>
            <person name="Wu L."/>
            <person name="Ma J."/>
        </authorList>
    </citation>
    <scope>NUCLEOTIDE SEQUENCE [LARGE SCALE GENOMIC DNA]</scope>
    <source>
        <strain evidence="2">KACC 12633</strain>
    </source>
</reference>
<organism evidence="1 2">
    <name type="scientific">Kaistia terrae</name>
    <dbReference type="NCBI Taxonomy" id="537017"/>
    <lineage>
        <taxon>Bacteria</taxon>
        <taxon>Pseudomonadati</taxon>
        <taxon>Pseudomonadota</taxon>
        <taxon>Alphaproteobacteria</taxon>
        <taxon>Hyphomicrobiales</taxon>
        <taxon>Kaistiaceae</taxon>
        <taxon>Kaistia</taxon>
    </lineage>
</organism>
<gene>
    <name evidence="1" type="ORF">ACFPP9_19185</name>
</gene>